<sequence length="128" mass="14481">MSAVKNRLYVGGIAKEVTEEALREAFIPFGPISLIELPVDESTGLIRGYAFVEYVDPMDCREALDNMNYNELYGQTIRVSFAHGTTKHAVWEMGEEEREEHKRDIEAMAGVRILPAKPQRQPQPAESE</sequence>
<dbReference type="CDD" id="cd12347">
    <property type="entry name" value="RRM_PPIE"/>
    <property type="match status" value="1"/>
</dbReference>
<dbReference type="InterPro" id="IPR034168">
    <property type="entry name" value="PPIE_RRM"/>
</dbReference>
<dbReference type="SUPFAM" id="SSF54928">
    <property type="entry name" value="RNA-binding domain, RBD"/>
    <property type="match status" value="1"/>
</dbReference>
<evidence type="ECO:0000259" key="3">
    <source>
        <dbReference type="PROSITE" id="PS50102"/>
    </source>
</evidence>
<dbReference type="InterPro" id="IPR000504">
    <property type="entry name" value="RRM_dom"/>
</dbReference>
<proteinExistence type="predicted"/>
<evidence type="ECO:0000313" key="5">
    <source>
        <dbReference type="Proteomes" id="UP000717585"/>
    </source>
</evidence>
<dbReference type="GO" id="GO:0016853">
    <property type="term" value="F:isomerase activity"/>
    <property type="evidence" value="ECO:0007669"/>
    <property type="project" value="UniProtKB-KW"/>
</dbReference>
<dbReference type="EMBL" id="JAHDYR010000062">
    <property type="protein sequence ID" value="KAG9391225.1"/>
    <property type="molecule type" value="Genomic_DNA"/>
</dbReference>
<keyword evidence="5" id="KW-1185">Reference proteome</keyword>
<dbReference type="GO" id="GO:0003723">
    <property type="term" value="F:RNA binding"/>
    <property type="evidence" value="ECO:0007669"/>
    <property type="project" value="UniProtKB-UniRule"/>
</dbReference>
<organism evidence="4 5">
    <name type="scientific">Carpediemonas membranifera</name>
    <dbReference type="NCBI Taxonomy" id="201153"/>
    <lineage>
        <taxon>Eukaryota</taxon>
        <taxon>Metamonada</taxon>
        <taxon>Carpediemonas-like organisms</taxon>
        <taxon>Carpediemonas</taxon>
    </lineage>
</organism>
<comment type="caution">
    <text evidence="4">The sequence shown here is derived from an EMBL/GenBank/DDBJ whole genome shotgun (WGS) entry which is preliminary data.</text>
</comment>
<keyword evidence="4" id="KW-0413">Isomerase</keyword>
<evidence type="ECO:0000313" key="4">
    <source>
        <dbReference type="EMBL" id="KAG9391225.1"/>
    </source>
</evidence>
<evidence type="ECO:0000256" key="2">
    <source>
        <dbReference type="PROSITE-ProRule" id="PRU00176"/>
    </source>
</evidence>
<dbReference type="SMART" id="SM00360">
    <property type="entry name" value="RRM"/>
    <property type="match status" value="1"/>
</dbReference>
<dbReference type="Pfam" id="PF00076">
    <property type="entry name" value="RRM_1"/>
    <property type="match status" value="1"/>
</dbReference>
<dbReference type="PANTHER" id="PTHR48037:SF1">
    <property type="entry name" value="RRM DOMAIN-CONTAINING PROTEIN"/>
    <property type="match status" value="1"/>
</dbReference>
<feature type="domain" description="RRM" evidence="3">
    <location>
        <begin position="6"/>
        <end position="84"/>
    </location>
</feature>
<dbReference type="PANTHER" id="PTHR48037">
    <property type="entry name" value="ATPASE E1"/>
    <property type="match status" value="1"/>
</dbReference>
<dbReference type="OrthoDB" id="193499at2759"/>
<gene>
    <name evidence="4" type="ORF">J8273_7499</name>
</gene>
<dbReference type="Gene3D" id="3.30.70.330">
    <property type="match status" value="1"/>
</dbReference>
<dbReference type="InterPro" id="IPR012677">
    <property type="entry name" value="Nucleotide-bd_a/b_plait_sf"/>
</dbReference>
<name>A0A8J6E7Y9_9EUKA</name>
<reference evidence="4" key="1">
    <citation type="submission" date="2021-05" db="EMBL/GenBank/DDBJ databases">
        <title>A free-living protist that lacks canonical eukaryotic 1 DNA replication and segregation systems.</title>
        <authorList>
            <person name="Salas-Leiva D.E."/>
            <person name="Tromer E.C."/>
            <person name="Curtis B.A."/>
            <person name="Jerlstrom-Hultqvist J."/>
            <person name="Kolisko M."/>
            <person name="Yi Z."/>
            <person name="Salas-Leiva J.S."/>
            <person name="Gallot-Lavallee L."/>
            <person name="Kops G.J.P.L."/>
            <person name="Archibald J.M."/>
            <person name="Simpson A.G.B."/>
            <person name="Roger A.J."/>
        </authorList>
    </citation>
    <scope>NUCLEOTIDE SEQUENCE</scope>
    <source>
        <strain evidence="4">BICM</strain>
    </source>
</reference>
<dbReference type="Proteomes" id="UP000717585">
    <property type="component" value="Unassembled WGS sequence"/>
</dbReference>
<dbReference type="PROSITE" id="PS50102">
    <property type="entry name" value="RRM"/>
    <property type="match status" value="1"/>
</dbReference>
<keyword evidence="1 2" id="KW-0694">RNA-binding</keyword>
<dbReference type="AlphaFoldDB" id="A0A8J6E7Y9"/>
<dbReference type="InterPro" id="IPR035979">
    <property type="entry name" value="RBD_domain_sf"/>
</dbReference>
<evidence type="ECO:0000256" key="1">
    <source>
        <dbReference type="ARBA" id="ARBA00022884"/>
    </source>
</evidence>
<protein>
    <submittedName>
        <fullName evidence="4">Putative peptidyl-prolyl cis-trans isomerase E</fullName>
    </submittedName>
</protein>
<accession>A0A8J6E7Y9</accession>